<dbReference type="InterPro" id="IPR043504">
    <property type="entry name" value="Peptidase_S1_PA_chymotrypsin"/>
</dbReference>
<dbReference type="InterPro" id="IPR033116">
    <property type="entry name" value="TRYPSIN_SER"/>
</dbReference>
<dbReference type="GO" id="GO:0006508">
    <property type="term" value="P:proteolysis"/>
    <property type="evidence" value="ECO:0007669"/>
    <property type="project" value="UniProtKB-KW"/>
</dbReference>
<dbReference type="InterPro" id="IPR009003">
    <property type="entry name" value="Peptidase_S1_PA"/>
</dbReference>
<dbReference type="AlphaFoldDB" id="A0A8J4YCT6"/>
<dbReference type="SMART" id="SM00020">
    <property type="entry name" value="Tryp_SPc"/>
    <property type="match status" value="1"/>
</dbReference>
<dbReference type="GO" id="GO:0004252">
    <property type="term" value="F:serine-type endopeptidase activity"/>
    <property type="evidence" value="ECO:0007669"/>
    <property type="project" value="InterPro"/>
</dbReference>
<evidence type="ECO:0000313" key="6">
    <source>
        <dbReference type="Proteomes" id="UP000770661"/>
    </source>
</evidence>
<comment type="caution">
    <text evidence="5">The sequence shown here is derived from an EMBL/GenBank/DDBJ whole genome shotgun (WGS) entry which is preliminary data.</text>
</comment>
<keyword evidence="2" id="KW-0720">Serine protease</keyword>
<dbReference type="InterPro" id="IPR001254">
    <property type="entry name" value="Trypsin_dom"/>
</dbReference>
<keyword evidence="2" id="KW-0378">Hydrolase</keyword>
<dbReference type="EMBL" id="JACEEZ010007182">
    <property type="protein sequence ID" value="KAG0724228.1"/>
    <property type="molecule type" value="Genomic_DNA"/>
</dbReference>
<dbReference type="PROSITE" id="PS00135">
    <property type="entry name" value="TRYPSIN_SER"/>
    <property type="match status" value="1"/>
</dbReference>
<evidence type="ECO:0000256" key="3">
    <source>
        <dbReference type="SAM" id="SignalP"/>
    </source>
</evidence>
<dbReference type="PROSITE" id="PS00134">
    <property type="entry name" value="TRYPSIN_HIS"/>
    <property type="match status" value="1"/>
</dbReference>
<reference evidence="5" key="1">
    <citation type="submission" date="2020-07" db="EMBL/GenBank/DDBJ databases">
        <title>The High-quality genome of the commercially important snow crab, Chionoecetes opilio.</title>
        <authorList>
            <person name="Jeong J.-H."/>
            <person name="Ryu S."/>
        </authorList>
    </citation>
    <scope>NUCLEOTIDE SEQUENCE</scope>
    <source>
        <strain evidence="5">MADBK_172401_WGS</strain>
        <tissue evidence="5">Digestive gland</tissue>
    </source>
</reference>
<keyword evidence="3" id="KW-0732">Signal</keyword>
<feature type="chain" id="PRO_5035258267" evidence="3">
    <location>
        <begin position="28"/>
        <end position="327"/>
    </location>
</feature>
<protein>
    <submittedName>
        <fullName evidence="5">Chymotrypsinogen B2</fullName>
    </submittedName>
</protein>
<dbReference type="InterPro" id="IPR018114">
    <property type="entry name" value="TRYPSIN_HIS"/>
</dbReference>
<dbReference type="Gene3D" id="2.40.10.10">
    <property type="entry name" value="Trypsin-like serine proteases"/>
    <property type="match status" value="1"/>
</dbReference>
<name>A0A8J4YCT6_CHIOP</name>
<dbReference type="PANTHER" id="PTHR24253">
    <property type="entry name" value="TRANSMEMBRANE PROTEASE SERINE"/>
    <property type="match status" value="1"/>
</dbReference>
<organism evidence="5 6">
    <name type="scientific">Chionoecetes opilio</name>
    <name type="common">Atlantic snow crab</name>
    <name type="synonym">Cancer opilio</name>
    <dbReference type="NCBI Taxonomy" id="41210"/>
    <lineage>
        <taxon>Eukaryota</taxon>
        <taxon>Metazoa</taxon>
        <taxon>Ecdysozoa</taxon>
        <taxon>Arthropoda</taxon>
        <taxon>Crustacea</taxon>
        <taxon>Multicrustacea</taxon>
        <taxon>Malacostraca</taxon>
        <taxon>Eumalacostraca</taxon>
        <taxon>Eucarida</taxon>
        <taxon>Decapoda</taxon>
        <taxon>Pleocyemata</taxon>
        <taxon>Brachyura</taxon>
        <taxon>Eubrachyura</taxon>
        <taxon>Majoidea</taxon>
        <taxon>Majidae</taxon>
        <taxon>Chionoecetes</taxon>
    </lineage>
</organism>
<evidence type="ECO:0000259" key="4">
    <source>
        <dbReference type="PROSITE" id="PS50240"/>
    </source>
</evidence>
<evidence type="ECO:0000313" key="5">
    <source>
        <dbReference type="EMBL" id="KAG0724228.1"/>
    </source>
</evidence>
<dbReference type="PROSITE" id="PS50240">
    <property type="entry name" value="TRYPSIN_DOM"/>
    <property type="match status" value="1"/>
</dbReference>
<dbReference type="PANTHER" id="PTHR24253:SF176">
    <property type="entry name" value="CORIN, ISOFORM B"/>
    <property type="match status" value="1"/>
</dbReference>
<sequence length="327" mass="35448">MASVSWARYLLAAAVVVVAVLLSPASSQGFSNTLKSITNPGFPCGQPYGRNGEPPSRRRVSCQIIFPNERNYNFYFNLVMGRAKPDTRDNQKPPTKDISDAICGASPISEHFLVTAAHCIDDKTKSVSAITLGDIDLATDNERNSRPADYEIEVIFAHPEYEFAGSLQRHRAAQDETPIQFNEVVFPYCVSDSPLAPGTVVTASGFGLYNATSQPDHLLEANLTVLAQAACEATYLREGIEDSLRIRYPKLLKGSDIICAIDDVSDACQGDSGGPMYLRKGGKQYLGGIVSGGASCRGNFKSVLPGLYLSLAKHIDFINDSIFTPRI</sequence>
<dbReference type="Proteomes" id="UP000770661">
    <property type="component" value="Unassembled WGS sequence"/>
</dbReference>
<proteinExistence type="predicted"/>
<keyword evidence="2" id="KW-0645">Protease</keyword>
<keyword evidence="6" id="KW-1185">Reference proteome</keyword>
<feature type="signal peptide" evidence="3">
    <location>
        <begin position="1"/>
        <end position="27"/>
    </location>
</feature>
<evidence type="ECO:0000256" key="1">
    <source>
        <dbReference type="ARBA" id="ARBA00023157"/>
    </source>
</evidence>
<dbReference type="CDD" id="cd00190">
    <property type="entry name" value="Tryp_SPc"/>
    <property type="match status" value="1"/>
</dbReference>
<dbReference type="SUPFAM" id="SSF50494">
    <property type="entry name" value="Trypsin-like serine proteases"/>
    <property type="match status" value="1"/>
</dbReference>
<dbReference type="Pfam" id="PF00089">
    <property type="entry name" value="Trypsin"/>
    <property type="match status" value="1"/>
</dbReference>
<accession>A0A8J4YCT6</accession>
<keyword evidence="1" id="KW-1015">Disulfide bond</keyword>
<evidence type="ECO:0000256" key="2">
    <source>
        <dbReference type="RuleBase" id="RU363034"/>
    </source>
</evidence>
<dbReference type="OrthoDB" id="6357057at2759"/>
<feature type="domain" description="Peptidase S1" evidence="4">
    <location>
        <begin position="78"/>
        <end position="323"/>
    </location>
</feature>
<gene>
    <name evidence="5" type="primary">CTRB2_1</name>
    <name evidence="5" type="ORF">GWK47_041010</name>
</gene>